<comment type="caution">
    <text evidence="2">The sequence shown here is derived from an EMBL/GenBank/DDBJ whole genome shotgun (WGS) entry which is preliminary data.</text>
</comment>
<name>A0A9Q3C3P0_9BASI</name>
<reference evidence="2" key="1">
    <citation type="submission" date="2021-03" db="EMBL/GenBank/DDBJ databases">
        <title>Draft genome sequence of rust myrtle Austropuccinia psidii MF-1, a brazilian biotype.</title>
        <authorList>
            <person name="Quecine M.C."/>
            <person name="Pachon D.M.R."/>
            <person name="Bonatelli M.L."/>
            <person name="Correr F.H."/>
            <person name="Franceschini L.M."/>
            <person name="Leite T.F."/>
            <person name="Margarido G.R.A."/>
            <person name="Almeida C.A."/>
            <person name="Ferrarezi J.A."/>
            <person name="Labate C.A."/>
        </authorList>
    </citation>
    <scope>NUCLEOTIDE SEQUENCE</scope>
    <source>
        <strain evidence="2">MF-1</strain>
    </source>
</reference>
<sequence length="130" mass="14662">MEKHSGKSFPPSHSPSNSTKTSNQRTRHIWMKYLSSTSSSNTYSNGELKQRCSTLLQTGKNLGKLPEDMSKRDIFQRTYGNYQDLEPQKAVKTLIREGSQDKGESSQNTGYRRGMELERAFSDSFGLASS</sequence>
<accession>A0A9Q3C3P0</accession>
<evidence type="ECO:0000256" key="1">
    <source>
        <dbReference type="SAM" id="MobiDB-lite"/>
    </source>
</evidence>
<feature type="region of interest" description="Disordered" evidence="1">
    <location>
        <begin position="96"/>
        <end position="115"/>
    </location>
</feature>
<gene>
    <name evidence="2" type="ORF">O181_015678</name>
</gene>
<proteinExistence type="predicted"/>
<feature type="compositionally biased region" description="Polar residues" evidence="1">
    <location>
        <begin position="14"/>
        <end position="24"/>
    </location>
</feature>
<protein>
    <submittedName>
        <fullName evidence="2">Uncharacterized protein</fullName>
    </submittedName>
</protein>
<evidence type="ECO:0000313" key="2">
    <source>
        <dbReference type="EMBL" id="MBW0475963.1"/>
    </source>
</evidence>
<evidence type="ECO:0000313" key="3">
    <source>
        <dbReference type="Proteomes" id="UP000765509"/>
    </source>
</evidence>
<keyword evidence="3" id="KW-1185">Reference proteome</keyword>
<organism evidence="2 3">
    <name type="scientific">Austropuccinia psidii MF-1</name>
    <dbReference type="NCBI Taxonomy" id="1389203"/>
    <lineage>
        <taxon>Eukaryota</taxon>
        <taxon>Fungi</taxon>
        <taxon>Dikarya</taxon>
        <taxon>Basidiomycota</taxon>
        <taxon>Pucciniomycotina</taxon>
        <taxon>Pucciniomycetes</taxon>
        <taxon>Pucciniales</taxon>
        <taxon>Sphaerophragmiaceae</taxon>
        <taxon>Austropuccinia</taxon>
    </lineage>
</organism>
<feature type="region of interest" description="Disordered" evidence="1">
    <location>
        <begin position="1"/>
        <end position="27"/>
    </location>
</feature>
<dbReference type="AlphaFoldDB" id="A0A9Q3C3P0"/>
<dbReference type="EMBL" id="AVOT02004295">
    <property type="protein sequence ID" value="MBW0475963.1"/>
    <property type="molecule type" value="Genomic_DNA"/>
</dbReference>
<dbReference type="Proteomes" id="UP000765509">
    <property type="component" value="Unassembled WGS sequence"/>
</dbReference>